<comment type="similarity">
    <text evidence="1 11">Belongs to the short-chain dehydrogenases/reductases (SDR) family.</text>
</comment>
<name>A0A6J4JKQ4_9PROT</name>
<evidence type="ECO:0000256" key="2">
    <source>
        <dbReference type="ARBA" id="ARBA00023002"/>
    </source>
</evidence>
<dbReference type="PANTHER" id="PTHR43086:SF3">
    <property type="entry name" value="NADP-DEPENDENT 3-HYDROXY ACID DEHYDROGENASE YDFG"/>
    <property type="match status" value="1"/>
</dbReference>
<dbReference type="Pfam" id="PF00106">
    <property type="entry name" value="adh_short"/>
    <property type="match status" value="1"/>
</dbReference>
<evidence type="ECO:0000256" key="4">
    <source>
        <dbReference type="ARBA" id="ARBA00044050"/>
    </source>
</evidence>
<evidence type="ECO:0000256" key="8">
    <source>
        <dbReference type="ARBA" id="ARBA00044349"/>
    </source>
</evidence>
<dbReference type="Gene3D" id="3.40.50.720">
    <property type="entry name" value="NAD(P)-binding Rossmann-like Domain"/>
    <property type="match status" value="1"/>
</dbReference>
<dbReference type="AlphaFoldDB" id="A0A6J4JKQ4"/>
<dbReference type="SUPFAM" id="SSF51735">
    <property type="entry name" value="NAD(P)-binding Rossmann-fold domains"/>
    <property type="match status" value="1"/>
</dbReference>
<evidence type="ECO:0000256" key="10">
    <source>
        <dbReference type="ARBA" id="ARBA00047274"/>
    </source>
</evidence>
<dbReference type="PIRSF" id="PIRSF000126">
    <property type="entry name" value="11-beta-HSD1"/>
    <property type="match status" value="1"/>
</dbReference>
<comment type="function">
    <text evidence="9">NADP-dependent dehydrogenase with broad substrate specificity acting on 3-hydroxy acids. Catalyzes the NADP-dependent oxidation of L-allo-threonine to L-2-amino-3-keto-butyrate, which is spontaneously decarboxylated into aminoacetone. Also acts on D-threonine, L-serine, D-serine, D-3-hydroxyisobutyrate, L-3-hydroxyisobutyrate, D-glycerate and L-glycerate. Able to catalyze the reduction of the malonic semialdehyde to 3-hydroxypropionic acid. YdfG is apparently supplementing RutE, the presumed malonic semialdehyde reductase involved in pyrimidine degradation since both are able to detoxify malonic semialdehyde.</text>
</comment>
<sequence>MTQNSTALVTGASSGIGAVYADRLARRGHDLVLVARDRARLDALAARLARDTGRRIEVLPADLTDAADLSRVEARLRADAAIAMLVNNAGMSASGTLATADLDRLETMVRLNTIAPMRLAAAAVSGFLDRGAGTVINIASVLALAPELFNGVYSGTKAFVLNLSQSMQQEVGGKGIRVQAVLPGATRTEIWERAGVDMEEFPDGMLMGVEELVDAALAGLDQGETVTIPALPDAAEWEAFTAARLALGPNLSRDRAAARYSA</sequence>
<comment type="catalytic activity">
    <reaction evidence="3">
        <text>L-allo-threonine + NADP(+) = aminoacetone + CO2 + NADPH</text>
        <dbReference type="Rhea" id="RHEA:43524"/>
        <dbReference type="ChEBI" id="CHEBI:16526"/>
        <dbReference type="ChEBI" id="CHEBI:57783"/>
        <dbReference type="ChEBI" id="CHEBI:58320"/>
        <dbReference type="ChEBI" id="CHEBI:58349"/>
        <dbReference type="ChEBI" id="CHEBI:58585"/>
        <dbReference type="EC" id="1.1.1.381"/>
    </reaction>
</comment>
<proteinExistence type="inferred from homology"/>
<evidence type="ECO:0000256" key="11">
    <source>
        <dbReference type="RuleBase" id="RU000363"/>
    </source>
</evidence>
<protein>
    <recommendedName>
        <fullName evidence="6">NADP-dependent 3-hydroxy acid dehydrogenase YdfG</fullName>
        <ecNumber evidence="4">1.1.1.298</ecNumber>
        <ecNumber evidence="5">1.1.1.381</ecNumber>
    </recommendedName>
    <alternativeName>
        <fullName evidence="8">L-allo-threonine dehydrogenase</fullName>
    </alternativeName>
    <alternativeName>
        <fullName evidence="7">Malonic semialdehyde reductase</fullName>
    </alternativeName>
</protein>
<dbReference type="PROSITE" id="PS00061">
    <property type="entry name" value="ADH_SHORT"/>
    <property type="match status" value="1"/>
</dbReference>
<comment type="catalytic activity">
    <reaction evidence="10">
        <text>3-hydroxypropanoate + NADP(+) = 3-oxopropanoate + NADPH + H(+)</text>
        <dbReference type="Rhea" id="RHEA:26438"/>
        <dbReference type="ChEBI" id="CHEBI:15378"/>
        <dbReference type="ChEBI" id="CHEBI:16510"/>
        <dbReference type="ChEBI" id="CHEBI:33190"/>
        <dbReference type="ChEBI" id="CHEBI:57783"/>
        <dbReference type="ChEBI" id="CHEBI:58349"/>
        <dbReference type="EC" id="1.1.1.298"/>
    </reaction>
</comment>
<evidence type="ECO:0000256" key="1">
    <source>
        <dbReference type="ARBA" id="ARBA00006484"/>
    </source>
</evidence>
<accession>A0A6J4JKQ4</accession>
<evidence type="ECO:0000256" key="9">
    <source>
        <dbReference type="ARBA" id="ARBA00045650"/>
    </source>
</evidence>
<gene>
    <name evidence="12" type="ORF">AVDCRST_MAG08-3761</name>
</gene>
<dbReference type="PRINTS" id="PR00080">
    <property type="entry name" value="SDRFAMILY"/>
</dbReference>
<dbReference type="CDD" id="cd05233">
    <property type="entry name" value="SDR_c"/>
    <property type="match status" value="1"/>
</dbReference>
<evidence type="ECO:0000256" key="7">
    <source>
        <dbReference type="ARBA" id="ARBA00044271"/>
    </source>
</evidence>
<dbReference type="InterPro" id="IPR036291">
    <property type="entry name" value="NAD(P)-bd_dom_sf"/>
</dbReference>
<evidence type="ECO:0000256" key="5">
    <source>
        <dbReference type="ARBA" id="ARBA00044059"/>
    </source>
</evidence>
<dbReference type="GO" id="GO:0035527">
    <property type="term" value="F:3-hydroxypropionate dehydrogenase (NADP+) activity"/>
    <property type="evidence" value="ECO:0007669"/>
    <property type="project" value="UniProtKB-EC"/>
</dbReference>
<evidence type="ECO:0000256" key="3">
    <source>
        <dbReference type="ARBA" id="ARBA00043812"/>
    </source>
</evidence>
<dbReference type="InterPro" id="IPR020904">
    <property type="entry name" value="Sc_DH/Rdtase_CS"/>
</dbReference>
<dbReference type="EC" id="1.1.1.298" evidence="4"/>
<organism evidence="12">
    <name type="scientific">uncultured Acetobacteraceae bacterium</name>
    <dbReference type="NCBI Taxonomy" id="169975"/>
    <lineage>
        <taxon>Bacteria</taxon>
        <taxon>Pseudomonadati</taxon>
        <taxon>Pseudomonadota</taxon>
        <taxon>Alphaproteobacteria</taxon>
        <taxon>Acetobacterales</taxon>
        <taxon>Acetobacteraceae</taxon>
        <taxon>environmental samples</taxon>
    </lineage>
</organism>
<evidence type="ECO:0000313" key="12">
    <source>
        <dbReference type="EMBL" id="CAA9281061.1"/>
    </source>
</evidence>
<reference evidence="12" key="1">
    <citation type="submission" date="2020-02" db="EMBL/GenBank/DDBJ databases">
        <authorList>
            <person name="Meier V. D."/>
        </authorList>
    </citation>
    <scope>NUCLEOTIDE SEQUENCE</scope>
    <source>
        <strain evidence="12">AVDCRST_MAG08</strain>
    </source>
</reference>
<keyword evidence="2 12" id="KW-0560">Oxidoreductase</keyword>
<dbReference type="EMBL" id="CADCTG010000288">
    <property type="protein sequence ID" value="CAA9281061.1"/>
    <property type="molecule type" value="Genomic_DNA"/>
</dbReference>
<dbReference type="EC" id="1.1.1.381" evidence="5"/>
<evidence type="ECO:0000256" key="6">
    <source>
        <dbReference type="ARBA" id="ARBA00044065"/>
    </source>
</evidence>
<dbReference type="InterPro" id="IPR002347">
    <property type="entry name" value="SDR_fam"/>
</dbReference>
<dbReference type="PANTHER" id="PTHR43086">
    <property type="entry name" value="VERY-LONG-CHAIN 3-OXOOACYL-COA REDUCTASE"/>
    <property type="match status" value="1"/>
</dbReference>
<dbReference type="PRINTS" id="PR00081">
    <property type="entry name" value="GDHRDH"/>
</dbReference>